<dbReference type="EMBL" id="MG976688">
    <property type="protein sequence ID" value="AXY63801.1"/>
    <property type="molecule type" value="Genomic_DNA"/>
</dbReference>
<comment type="similarity">
    <text evidence="1">Belongs to the bacterial ribosomal protein bS1 family.</text>
</comment>
<proteinExistence type="inferred from homology"/>
<dbReference type="InterPro" id="IPR012340">
    <property type="entry name" value="NA-bd_OB-fold"/>
</dbReference>
<dbReference type="GO" id="GO:0006412">
    <property type="term" value="P:translation"/>
    <property type="evidence" value="ECO:0007669"/>
    <property type="project" value="TreeGrafter"/>
</dbReference>
<dbReference type="GO" id="GO:1990904">
    <property type="term" value="C:ribonucleoprotein complex"/>
    <property type="evidence" value="ECO:0007669"/>
    <property type="project" value="UniProtKB-KW"/>
</dbReference>
<evidence type="ECO:0000256" key="1">
    <source>
        <dbReference type="ARBA" id="ARBA00006767"/>
    </source>
</evidence>
<gene>
    <name evidence="5" type="ORF">PMNZ_886</name>
</gene>
<dbReference type="PANTHER" id="PTHR10724:SF7">
    <property type="entry name" value="SMALL RIBOSOMAL SUBUNIT PROTEIN BS1C"/>
    <property type="match status" value="1"/>
</dbReference>
<evidence type="ECO:0000259" key="4">
    <source>
        <dbReference type="PROSITE" id="PS50126"/>
    </source>
</evidence>
<dbReference type="GO" id="GO:0005840">
    <property type="term" value="C:ribosome"/>
    <property type="evidence" value="ECO:0007669"/>
    <property type="project" value="UniProtKB-KW"/>
</dbReference>
<feature type="domain" description="S1 motif" evidence="4">
    <location>
        <begin position="137"/>
        <end position="206"/>
    </location>
</feature>
<dbReference type="PANTHER" id="PTHR10724">
    <property type="entry name" value="30S RIBOSOMAL PROTEIN S1"/>
    <property type="match status" value="1"/>
</dbReference>
<organism evidence="5">
    <name type="scientific">Paulinella micropora</name>
    <dbReference type="NCBI Taxonomy" id="1928728"/>
    <lineage>
        <taxon>Eukaryota</taxon>
        <taxon>Sar</taxon>
        <taxon>Rhizaria</taxon>
        <taxon>Cercozoa</taxon>
        <taxon>Imbricatea</taxon>
        <taxon>Silicofilosea</taxon>
        <taxon>Euglyphida</taxon>
        <taxon>Paulinellidae</taxon>
        <taxon>Paulinella</taxon>
    </lineage>
</organism>
<dbReference type="PROSITE" id="PS50126">
    <property type="entry name" value="S1"/>
    <property type="match status" value="3"/>
</dbReference>
<dbReference type="GO" id="GO:0003729">
    <property type="term" value="F:mRNA binding"/>
    <property type="evidence" value="ECO:0007669"/>
    <property type="project" value="TreeGrafter"/>
</dbReference>
<evidence type="ECO:0000256" key="2">
    <source>
        <dbReference type="ARBA" id="ARBA00022980"/>
    </source>
</evidence>
<dbReference type="Gene3D" id="2.40.50.140">
    <property type="entry name" value="Nucleic acid-binding proteins"/>
    <property type="match status" value="3"/>
</dbReference>
<dbReference type="GO" id="GO:0003735">
    <property type="term" value="F:structural constituent of ribosome"/>
    <property type="evidence" value="ECO:0007669"/>
    <property type="project" value="TreeGrafter"/>
</dbReference>
<sequence length="409" mass="45205">MTCFQTLAENQLPKKTESNHRLPEVIGICKKEELILDKKTTVKQANDKMQSSQHIPNFSNTPAAQTMDNDKLVEREGLLMADLLESAMSNEHKNDNKQQLKSKDKRSEITHTVDDFDFDEASFLAALDDHQPIGIIDRCINGIILNIESDGIYVDIGGKAPAFMPKKECGLNTANNLKDIFTIGSQIEAVVIQEQNAEGIVTISYKSLITRRNWDTIQALKRNGELIQVRVTGSNRGGLTCDYNGIRGFIPYSQLQYGETPEKMIGTTITASFLEVNSNSQKLVLSAKGAVIASKLANLEVGQLIEGHITGIKPYGFFVDLGGISGLLHHSAITNGNLKEPEKLFGQNDQVKALITELDPSRKRIALNTALLEAKHGEILTAKETVMSEATDRTINARQLMRQQEQSTK</sequence>
<name>A0A385I1L2_9EUKA</name>
<protein>
    <submittedName>
        <fullName evidence="5">Putative 30S ribosomal protein S1-like B</fullName>
    </submittedName>
</protein>
<dbReference type="InterPro" id="IPR003029">
    <property type="entry name" value="S1_domain"/>
</dbReference>
<dbReference type="SMART" id="SM00316">
    <property type="entry name" value="S1"/>
    <property type="match status" value="3"/>
</dbReference>
<evidence type="ECO:0000313" key="5">
    <source>
        <dbReference type="EMBL" id="AXY63801.1"/>
    </source>
</evidence>
<geneLocation type="plastid" evidence="5"/>
<dbReference type="InterPro" id="IPR050437">
    <property type="entry name" value="Ribos_protein_bS1-like"/>
</dbReference>
<dbReference type="SUPFAM" id="SSF50249">
    <property type="entry name" value="Nucleic acid-binding proteins"/>
    <property type="match status" value="3"/>
</dbReference>
<feature type="domain" description="S1 motif" evidence="4">
    <location>
        <begin position="224"/>
        <end position="288"/>
    </location>
</feature>
<keyword evidence="2 5" id="KW-0689">Ribosomal protein</keyword>
<dbReference type="Pfam" id="PF00575">
    <property type="entry name" value="S1"/>
    <property type="match status" value="2"/>
</dbReference>
<accession>A0A385I1L2</accession>
<reference evidence="5" key="1">
    <citation type="submission" date="2018-02" db="EMBL/GenBank/DDBJ databases">
        <title>Genome reduction pattern in chromatophore genome of Paulinella.</title>
        <authorList>
            <person name="Lhee D."/>
            <person name="Yoon H.S."/>
        </authorList>
    </citation>
    <scope>NUCLEOTIDE SEQUENCE</scope>
    <source>
        <strain evidence="5">NZ27</strain>
    </source>
</reference>
<dbReference type="AlphaFoldDB" id="A0A385I1L2"/>
<dbReference type="CDD" id="cd04465">
    <property type="entry name" value="S1_RPS1_repeat_ec2_hs2"/>
    <property type="match status" value="1"/>
</dbReference>
<keyword evidence="3" id="KW-0687">Ribonucleoprotein</keyword>
<keyword evidence="5" id="KW-0934">Plastid</keyword>
<feature type="domain" description="S1 motif" evidence="4">
    <location>
        <begin position="302"/>
        <end position="370"/>
    </location>
</feature>
<evidence type="ECO:0000256" key="3">
    <source>
        <dbReference type="ARBA" id="ARBA00023274"/>
    </source>
</evidence>